<evidence type="ECO:0000256" key="4">
    <source>
        <dbReference type="ARBA" id="ARBA00023136"/>
    </source>
</evidence>
<dbReference type="EMBL" id="HE573024">
    <property type="protein sequence ID" value="CCC49513.1"/>
    <property type="molecule type" value="Genomic_DNA"/>
</dbReference>
<feature type="transmembrane region" description="Helical" evidence="5">
    <location>
        <begin position="30"/>
        <end position="48"/>
    </location>
</feature>
<accession>G0U0B5</accession>
<sequence length="329" mass="35648">MLFSLSLSVLYAFFFPQKVTMPPKDIVSKTVAMALCVMLVPALFSTRIPRVFGFIPAHTFSVHSYPWNILTYVIVEPNPFICIGSVIFMLHIGAAVEGGMGSLSFLQLLILAAMSTSCILLVASALLYGLGFSWFLQCFCGIWPIAAAILVQWVAVGPRSYLLASLLPRQLQRQYVPTILILLALTVDCIFRSRHRITTSDIDGVKVFPGSVLLPTLFGFGVAWKLQPFFDAGSIVSLAVLFKPLALGFSALLGSDPLSCEEVGEHYESVGEVVAIPVLQGATNTSLLPGSTEEEAQRRRTIALTALNMKLQQMTPASSRSADRGATAV</sequence>
<feature type="transmembrane region" description="Helical" evidence="5">
    <location>
        <begin position="105"/>
        <end position="127"/>
    </location>
</feature>
<evidence type="ECO:0000256" key="2">
    <source>
        <dbReference type="ARBA" id="ARBA00022692"/>
    </source>
</evidence>
<feature type="transmembrane region" description="Helical" evidence="5">
    <location>
        <begin position="205"/>
        <end position="226"/>
    </location>
</feature>
<feature type="transmembrane region" description="Helical" evidence="5">
    <location>
        <begin position="134"/>
        <end position="155"/>
    </location>
</feature>
<evidence type="ECO:0000256" key="1">
    <source>
        <dbReference type="ARBA" id="ARBA00004141"/>
    </source>
</evidence>
<dbReference type="PANTHER" id="PTHR13377">
    <property type="entry name" value="PLACENTAL PROTEIN 6"/>
    <property type="match status" value="1"/>
</dbReference>
<dbReference type="GO" id="GO:0006890">
    <property type="term" value="P:retrograde vesicle-mediated transport, Golgi to endoplasmic reticulum"/>
    <property type="evidence" value="ECO:0007669"/>
    <property type="project" value="InterPro"/>
</dbReference>
<evidence type="ECO:0000256" key="3">
    <source>
        <dbReference type="ARBA" id="ARBA00022989"/>
    </source>
</evidence>
<protein>
    <submittedName>
        <fullName evidence="6">Putative rhomboid-like protein</fullName>
    </submittedName>
</protein>
<keyword evidence="4 5" id="KW-0472">Membrane</keyword>
<comment type="subcellular location">
    <subcellularLocation>
        <location evidence="1">Membrane</location>
        <topology evidence="1">Multi-pass membrane protein</topology>
    </subcellularLocation>
</comment>
<dbReference type="AlphaFoldDB" id="G0U0B5"/>
<dbReference type="GO" id="GO:0005794">
    <property type="term" value="C:Golgi apparatus"/>
    <property type="evidence" value="ECO:0007669"/>
    <property type="project" value="TreeGrafter"/>
</dbReference>
<reference evidence="6" key="1">
    <citation type="journal article" date="2012" name="Proc. Natl. Acad. Sci. U.S.A.">
        <title>Antigenic diversity is generated by distinct evolutionary mechanisms in African trypanosome species.</title>
        <authorList>
            <person name="Jackson A.P."/>
            <person name="Berry A."/>
            <person name="Aslett M."/>
            <person name="Allison H.C."/>
            <person name="Burton P."/>
            <person name="Vavrova-Anderson J."/>
            <person name="Brown R."/>
            <person name="Browne H."/>
            <person name="Corton N."/>
            <person name="Hauser H."/>
            <person name="Gamble J."/>
            <person name="Gilderthorp R."/>
            <person name="Marcello L."/>
            <person name="McQuillan J."/>
            <person name="Otto T.D."/>
            <person name="Quail M.A."/>
            <person name="Sanders M.J."/>
            <person name="van Tonder A."/>
            <person name="Ginger M.L."/>
            <person name="Field M.C."/>
            <person name="Barry J.D."/>
            <person name="Hertz-Fowler C."/>
            <person name="Berriman M."/>
        </authorList>
    </citation>
    <scope>NUCLEOTIDE SEQUENCE</scope>
    <source>
        <strain evidence="6">Y486</strain>
    </source>
</reference>
<evidence type="ECO:0000256" key="5">
    <source>
        <dbReference type="SAM" id="Phobius"/>
    </source>
</evidence>
<name>G0U0B5_TRYVY</name>
<keyword evidence="3 5" id="KW-1133">Transmembrane helix</keyword>
<keyword evidence="2 5" id="KW-0812">Transmembrane</keyword>
<feature type="transmembrane region" description="Helical" evidence="5">
    <location>
        <begin position="69"/>
        <end position="93"/>
    </location>
</feature>
<dbReference type="InterPro" id="IPR013861">
    <property type="entry name" value="TMEM115/Pdh1/Rbl19"/>
</dbReference>
<feature type="transmembrane region" description="Helical" evidence="5">
    <location>
        <begin position="175"/>
        <end position="193"/>
    </location>
</feature>
<proteinExistence type="predicted"/>
<dbReference type="PANTHER" id="PTHR13377:SF3">
    <property type="entry name" value="TRANSMEMBRANE PROTEIN 115"/>
    <property type="match status" value="1"/>
</dbReference>
<dbReference type="InterPro" id="IPR035952">
    <property type="entry name" value="Rhomboid-like_sf"/>
</dbReference>
<evidence type="ECO:0000313" key="6">
    <source>
        <dbReference type="EMBL" id="CCC49513.1"/>
    </source>
</evidence>
<dbReference type="GO" id="GO:0016020">
    <property type="term" value="C:membrane"/>
    <property type="evidence" value="ECO:0007669"/>
    <property type="project" value="UniProtKB-SubCell"/>
</dbReference>
<dbReference type="VEuPathDB" id="TriTrypDB:TvY486_0801210"/>
<gene>
    <name evidence="6" type="ORF">TVY486_0801210</name>
</gene>
<organism evidence="6">
    <name type="scientific">Trypanosoma vivax (strain Y486)</name>
    <dbReference type="NCBI Taxonomy" id="1055687"/>
    <lineage>
        <taxon>Eukaryota</taxon>
        <taxon>Discoba</taxon>
        <taxon>Euglenozoa</taxon>
        <taxon>Kinetoplastea</taxon>
        <taxon>Metakinetoplastina</taxon>
        <taxon>Trypanosomatida</taxon>
        <taxon>Trypanosomatidae</taxon>
        <taxon>Trypanosoma</taxon>
        <taxon>Duttonella</taxon>
    </lineage>
</organism>
<dbReference type="SMART" id="SM01160">
    <property type="entry name" value="DUF1751"/>
    <property type="match status" value="1"/>
</dbReference>
<dbReference type="SUPFAM" id="SSF144091">
    <property type="entry name" value="Rhomboid-like"/>
    <property type="match status" value="1"/>
</dbReference>